<evidence type="ECO:0000256" key="3">
    <source>
        <dbReference type="ARBA" id="ARBA00022475"/>
    </source>
</evidence>
<protein>
    <submittedName>
        <fullName evidence="10">Sugar ABC transporter permease</fullName>
    </submittedName>
</protein>
<dbReference type="CDD" id="cd06261">
    <property type="entry name" value="TM_PBP2"/>
    <property type="match status" value="1"/>
</dbReference>
<accession>A0A6L9SH27</accession>
<dbReference type="InterPro" id="IPR000515">
    <property type="entry name" value="MetI-like"/>
</dbReference>
<dbReference type="PANTHER" id="PTHR43227:SF11">
    <property type="entry name" value="BLL4140 PROTEIN"/>
    <property type="match status" value="1"/>
</dbReference>
<keyword evidence="2 7" id="KW-0813">Transport</keyword>
<evidence type="ECO:0000256" key="2">
    <source>
        <dbReference type="ARBA" id="ARBA00022448"/>
    </source>
</evidence>
<comment type="subcellular location">
    <subcellularLocation>
        <location evidence="1 7">Cell membrane</location>
        <topology evidence="1 7">Multi-pass membrane protein</topology>
    </subcellularLocation>
</comment>
<dbReference type="PANTHER" id="PTHR43227">
    <property type="entry name" value="BLL4140 PROTEIN"/>
    <property type="match status" value="1"/>
</dbReference>
<comment type="similarity">
    <text evidence="7">Belongs to the binding-protein-dependent transport system permease family.</text>
</comment>
<feature type="transmembrane region" description="Helical" evidence="7">
    <location>
        <begin position="37"/>
        <end position="56"/>
    </location>
</feature>
<evidence type="ECO:0000256" key="5">
    <source>
        <dbReference type="ARBA" id="ARBA00022989"/>
    </source>
</evidence>
<evidence type="ECO:0000256" key="8">
    <source>
        <dbReference type="SAM" id="MobiDB-lite"/>
    </source>
</evidence>
<feature type="region of interest" description="Disordered" evidence="8">
    <location>
        <begin position="1"/>
        <end position="24"/>
    </location>
</feature>
<gene>
    <name evidence="10" type="ORF">G1H10_24795</name>
</gene>
<dbReference type="RefSeq" id="WP_163743028.1">
    <property type="nucleotide sequence ID" value="NZ_JAAGOA010000022.1"/>
</dbReference>
<reference evidence="10 11" key="1">
    <citation type="submission" date="2020-02" db="EMBL/GenBank/DDBJ databases">
        <authorList>
            <person name="Li X.-J."/>
            <person name="Han X.-M."/>
        </authorList>
    </citation>
    <scope>NUCLEOTIDE SEQUENCE [LARGE SCALE GENOMIC DNA]</scope>
    <source>
        <strain evidence="10 11">CCTCC AB 2017055</strain>
    </source>
</reference>
<name>A0A6L9SH27_9ACTN</name>
<feature type="transmembrane region" description="Helical" evidence="7">
    <location>
        <begin position="101"/>
        <end position="122"/>
    </location>
</feature>
<feature type="transmembrane region" description="Helical" evidence="7">
    <location>
        <begin position="134"/>
        <end position="154"/>
    </location>
</feature>
<keyword evidence="4 7" id="KW-0812">Transmembrane</keyword>
<feature type="transmembrane region" description="Helical" evidence="7">
    <location>
        <begin position="192"/>
        <end position="211"/>
    </location>
</feature>
<evidence type="ECO:0000259" key="9">
    <source>
        <dbReference type="PROSITE" id="PS50928"/>
    </source>
</evidence>
<dbReference type="Pfam" id="PF00528">
    <property type="entry name" value="BPD_transp_1"/>
    <property type="match status" value="1"/>
</dbReference>
<evidence type="ECO:0000313" key="11">
    <source>
        <dbReference type="Proteomes" id="UP000475214"/>
    </source>
</evidence>
<dbReference type="GO" id="GO:0055085">
    <property type="term" value="P:transmembrane transport"/>
    <property type="evidence" value="ECO:0007669"/>
    <property type="project" value="InterPro"/>
</dbReference>
<evidence type="ECO:0000256" key="1">
    <source>
        <dbReference type="ARBA" id="ARBA00004651"/>
    </source>
</evidence>
<dbReference type="InterPro" id="IPR035906">
    <property type="entry name" value="MetI-like_sf"/>
</dbReference>
<dbReference type="GO" id="GO:0005886">
    <property type="term" value="C:plasma membrane"/>
    <property type="evidence" value="ECO:0007669"/>
    <property type="project" value="UniProtKB-SubCell"/>
</dbReference>
<feature type="transmembrane region" description="Helical" evidence="7">
    <location>
        <begin position="287"/>
        <end position="308"/>
    </location>
</feature>
<sequence>MDTATTTPGGAMKPVTTTSGARKPDAGRRFKRALTGYLFVAPVVVLMGVFVFYPLAQTVYLTFFDYSFLADTQEFVGVDNYVEWAQDPMTWQTLWVSVKFFLYYVLGSMVPGLVIAIMIDRLATTYAPSVYRTIFYFPVVLPAAIVFSMWLWIYDPTLGMFAHLSDTVGADSSPNWLGDPDLALPSLAIMNSWRFLGETVIFFLIGLAAIPRDYVEAARTDGAGEVKIVVRIIIPLLMPFIFLVFVLRLRALELVTEPLFMTQGGPVDATRTYGLEAYELFHNQDRIGYADTWFVLLAVISLVTAGFASRRLRSYQT</sequence>
<evidence type="ECO:0000256" key="6">
    <source>
        <dbReference type="ARBA" id="ARBA00023136"/>
    </source>
</evidence>
<keyword evidence="3" id="KW-1003">Cell membrane</keyword>
<keyword evidence="11" id="KW-1185">Reference proteome</keyword>
<evidence type="ECO:0000256" key="4">
    <source>
        <dbReference type="ARBA" id="ARBA00022692"/>
    </source>
</evidence>
<dbReference type="SUPFAM" id="SSF161098">
    <property type="entry name" value="MetI-like"/>
    <property type="match status" value="1"/>
</dbReference>
<dbReference type="PROSITE" id="PS50928">
    <property type="entry name" value="ABC_TM1"/>
    <property type="match status" value="1"/>
</dbReference>
<dbReference type="Gene3D" id="1.10.3720.10">
    <property type="entry name" value="MetI-like"/>
    <property type="match status" value="1"/>
</dbReference>
<organism evidence="10 11">
    <name type="scientific">Phytoactinopolyspora halotolerans</name>
    <dbReference type="NCBI Taxonomy" id="1981512"/>
    <lineage>
        <taxon>Bacteria</taxon>
        <taxon>Bacillati</taxon>
        <taxon>Actinomycetota</taxon>
        <taxon>Actinomycetes</taxon>
        <taxon>Jiangellales</taxon>
        <taxon>Jiangellaceae</taxon>
        <taxon>Phytoactinopolyspora</taxon>
    </lineage>
</organism>
<dbReference type="AlphaFoldDB" id="A0A6L9SH27"/>
<feature type="domain" description="ABC transmembrane type-1" evidence="9">
    <location>
        <begin position="94"/>
        <end position="308"/>
    </location>
</feature>
<evidence type="ECO:0000256" key="7">
    <source>
        <dbReference type="RuleBase" id="RU363032"/>
    </source>
</evidence>
<proteinExistence type="inferred from homology"/>
<keyword evidence="6 7" id="KW-0472">Membrane</keyword>
<dbReference type="Proteomes" id="UP000475214">
    <property type="component" value="Unassembled WGS sequence"/>
</dbReference>
<feature type="transmembrane region" description="Helical" evidence="7">
    <location>
        <begin position="232"/>
        <end position="251"/>
    </location>
</feature>
<comment type="caution">
    <text evidence="10">The sequence shown here is derived from an EMBL/GenBank/DDBJ whole genome shotgun (WGS) entry which is preliminary data.</text>
</comment>
<dbReference type="EMBL" id="JAAGOA010000022">
    <property type="protein sequence ID" value="NEE03390.1"/>
    <property type="molecule type" value="Genomic_DNA"/>
</dbReference>
<dbReference type="SUPFAM" id="SSF160964">
    <property type="entry name" value="MalF N-terminal region-like"/>
    <property type="match status" value="1"/>
</dbReference>
<keyword evidence="5 7" id="KW-1133">Transmembrane helix</keyword>
<dbReference type="InterPro" id="IPR050809">
    <property type="entry name" value="UgpAE/MalFG_permease"/>
</dbReference>
<evidence type="ECO:0000313" key="10">
    <source>
        <dbReference type="EMBL" id="NEE03390.1"/>
    </source>
</evidence>